<dbReference type="Gene3D" id="3.40.30.10">
    <property type="entry name" value="Glutaredoxin"/>
    <property type="match status" value="1"/>
</dbReference>
<name>A0A1I3ZKW0_9LACT</name>
<dbReference type="OrthoDB" id="2156137at2"/>
<dbReference type="Proteomes" id="UP000199589">
    <property type="component" value="Unassembled WGS sequence"/>
</dbReference>
<proteinExistence type="predicted"/>
<dbReference type="RefSeq" id="WP_091898100.1">
    <property type="nucleotide sequence ID" value="NZ_FOSJ01000035.1"/>
</dbReference>
<dbReference type="EMBL" id="FOSJ01000035">
    <property type="protein sequence ID" value="SFK44580.1"/>
    <property type="molecule type" value="Genomic_DNA"/>
</dbReference>
<reference evidence="2" key="1">
    <citation type="submission" date="2016-10" db="EMBL/GenBank/DDBJ databases">
        <authorList>
            <person name="Varghese N."/>
            <person name="Submissions S."/>
        </authorList>
    </citation>
    <scope>NUCLEOTIDE SEQUENCE [LARGE SCALE GENOMIC DNA]</scope>
    <source>
        <strain evidence="2">DSM 16108</strain>
    </source>
</reference>
<dbReference type="Pfam" id="PF13743">
    <property type="entry name" value="Thioredoxin_5"/>
    <property type="match status" value="1"/>
</dbReference>
<dbReference type="InterPro" id="IPR036249">
    <property type="entry name" value="Thioredoxin-like_sf"/>
</dbReference>
<organism evidence="1 2">
    <name type="scientific">Marinilactibacillus piezotolerans</name>
    <dbReference type="NCBI Taxonomy" id="258723"/>
    <lineage>
        <taxon>Bacteria</taxon>
        <taxon>Bacillati</taxon>
        <taxon>Bacillota</taxon>
        <taxon>Bacilli</taxon>
        <taxon>Lactobacillales</taxon>
        <taxon>Carnobacteriaceae</taxon>
        <taxon>Marinilactibacillus</taxon>
    </lineage>
</organism>
<evidence type="ECO:0000313" key="1">
    <source>
        <dbReference type="EMBL" id="SFK44580.1"/>
    </source>
</evidence>
<evidence type="ECO:0000313" key="2">
    <source>
        <dbReference type="Proteomes" id="UP000199589"/>
    </source>
</evidence>
<keyword evidence="2" id="KW-1185">Reference proteome</keyword>
<dbReference type="SUPFAM" id="SSF52833">
    <property type="entry name" value="Thioredoxin-like"/>
    <property type="match status" value="1"/>
</dbReference>
<accession>A0A1I3ZKW0</accession>
<protein>
    <submittedName>
        <fullName evidence="1">Thioredoxin</fullName>
    </submittedName>
</protein>
<dbReference type="AlphaFoldDB" id="A0A1I3ZKW0"/>
<sequence>MALNNIIEIFLFINPLGANSFDAEETIEAFSKERDERVKISFVPLLNFNSVKKQLLNEKAVQTSIENRNKMYTDSFNASLAFAAASMQGKKKARKFLMTLQKNIIENNNTFSKSLVLKSAQAAKLDIEMFEEDFNSDLVKTAFTKDQKLAQEMSVQDTPACVLFTGNGEEYGYRIDSIISKQLLHGLCSNNSLTSEMSEIKNKYKFQTV</sequence>
<gene>
    <name evidence="1" type="ORF">SAMN04488569_103511</name>
</gene>